<reference evidence="1 2" key="1">
    <citation type="submission" date="2023-10" db="EMBL/GenBank/DDBJ databases">
        <title>Chromosome-scale genome assembly provides insights into flower coloration mechanisms of Canna indica.</title>
        <authorList>
            <person name="Li C."/>
        </authorList>
    </citation>
    <scope>NUCLEOTIDE SEQUENCE [LARGE SCALE GENOMIC DNA]</scope>
    <source>
        <tissue evidence="1">Flower</tissue>
    </source>
</reference>
<dbReference type="EMBL" id="CP136897">
    <property type="protein sequence ID" value="WOL17710.1"/>
    <property type="molecule type" value="Genomic_DNA"/>
</dbReference>
<proteinExistence type="predicted"/>
<protein>
    <submittedName>
        <fullName evidence="1">Lipase, GDSL</fullName>
    </submittedName>
</protein>
<keyword evidence="2" id="KW-1185">Reference proteome</keyword>
<evidence type="ECO:0000313" key="1">
    <source>
        <dbReference type="EMBL" id="WOL17710.1"/>
    </source>
</evidence>
<dbReference type="AlphaFoldDB" id="A0AAQ3KZW0"/>
<dbReference type="Proteomes" id="UP001327560">
    <property type="component" value="Chromosome 8"/>
</dbReference>
<sequence length="128" mass="14074">MGGSVVAAGDQPDVFRAAMNYSKSKTLSAIAGGGGMDFPAKVSSPTVFRCVWVSPMDDAVDEFSYQTSANIIRIMKQLHYFEQYQQRLSLLIGPQKTQRLVNEALVLTTLSGNNFINNYNLVPYSARS</sequence>
<dbReference type="Pfam" id="PF05142">
    <property type="entry name" value="DUF702"/>
    <property type="match status" value="1"/>
</dbReference>
<evidence type="ECO:0000313" key="2">
    <source>
        <dbReference type="Proteomes" id="UP001327560"/>
    </source>
</evidence>
<organism evidence="1 2">
    <name type="scientific">Canna indica</name>
    <name type="common">Indian-shot</name>
    <dbReference type="NCBI Taxonomy" id="4628"/>
    <lineage>
        <taxon>Eukaryota</taxon>
        <taxon>Viridiplantae</taxon>
        <taxon>Streptophyta</taxon>
        <taxon>Embryophyta</taxon>
        <taxon>Tracheophyta</taxon>
        <taxon>Spermatophyta</taxon>
        <taxon>Magnoliopsida</taxon>
        <taxon>Liliopsida</taxon>
        <taxon>Zingiberales</taxon>
        <taxon>Cannaceae</taxon>
        <taxon>Canna</taxon>
    </lineage>
</organism>
<gene>
    <name evidence="1" type="ORF">Cni_G26503</name>
</gene>
<name>A0AAQ3KZW0_9LILI</name>
<accession>A0AAQ3KZW0</accession>